<proteinExistence type="predicted"/>
<dbReference type="PATRIC" id="fig|795797.18.peg.3020"/>
<dbReference type="Proteomes" id="UP000011645">
    <property type="component" value="Unassembled WGS sequence"/>
</dbReference>
<dbReference type="RefSeq" id="WP_008416496.1">
    <property type="nucleotide sequence ID" value="NC_014297.1"/>
</dbReference>
<organism evidence="1 3">
    <name type="scientific">Halalkalicoccus jeotgali (strain DSM 18796 / CECT 7217 / JCM 14584 / KCTC 4019 / B3)</name>
    <dbReference type="NCBI Taxonomy" id="795797"/>
    <lineage>
        <taxon>Archaea</taxon>
        <taxon>Methanobacteriati</taxon>
        <taxon>Methanobacteriota</taxon>
        <taxon>Stenosarchaea group</taxon>
        <taxon>Halobacteria</taxon>
        <taxon>Halobacteriales</taxon>
        <taxon>Halococcaceae</taxon>
        <taxon>Halalkalicoccus</taxon>
    </lineage>
</organism>
<dbReference type="Proteomes" id="UP000000390">
    <property type="component" value="Chromosome"/>
</dbReference>
<protein>
    <recommendedName>
        <fullName evidence="5">Endonuclease III</fullName>
    </recommendedName>
</protein>
<name>D8J9Q5_HALJB</name>
<dbReference type="AlphaFoldDB" id="D8J9Q5"/>
<accession>D8J9Q5</accession>
<dbReference type="GeneID" id="9420836"/>
<evidence type="ECO:0000313" key="4">
    <source>
        <dbReference type="Proteomes" id="UP000011645"/>
    </source>
</evidence>
<dbReference type="EMBL" id="AOHV01000027">
    <property type="protein sequence ID" value="ELY37128.1"/>
    <property type="molecule type" value="Genomic_DNA"/>
</dbReference>
<dbReference type="PANTHER" id="PTHR37460">
    <property type="entry name" value="ENDONUCLEASE III"/>
    <property type="match status" value="1"/>
</dbReference>
<reference evidence="1 3" key="1">
    <citation type="journal article" date="2010" name="J. Bacteriol.">
        <title>Complete genome sequence of Halalkalicoccus jeotgali B3(T), an extremely halophilic archaeon.</title>
        <authorList>
            <person name="Roh S.W."/>
            <person name="Nam Y.D."/>
            <person name="Nam S.H."/>
            <person name="Choi S.H."/>
            <person name="Park H.S."/>
            <person name="Bae J.W."/>
        </authorList>
    </citation>
    <scope>NUCLEOTIDE SEQUENCE [LARGE SCALE GENOMIC DNA]</scope>
    <source>
        <strain evidence="1">B3</strain>
        <strain evidence="3">DSM 18796 / CECT 7217 / JCM 14584 / KCTC 4019 / B3</strain>
    </source>
</reference>
<dbReference type="PANTHER" id="PTHR37460:SF1">
    <property type="entry name" value="ENDONUCLEASE III"/>
    <property type="match status" value="1"/>
</dbReference>
<dbReference type="EMBL" id="CP002062">
    <property type="protein sequence ID" value="ADJ16394.1"/>
    <property type="molecule type" value="Genomic_DNA"/>
</dbReference>
<evidence type="ECO:0000313" key="3">
    <source>
        <dbReference type="Proteomes" id="UP000000390"/>
    </source>
</evidence>
<reference evidence="2 4" key="2">
    <citation type="journal article" date="2014" name="PLoS Genet.">
        <title>Phylogenetically driven sequencing of extremely halophilic archaea reveals strategies for static and dynamic osmo-response.</title>
        <authorList>
            <person name="Becker E.A."/>
            <person name="Seitzer P.M."/>
            <person name="Tritt A."/>
            <person name="Larsen D."/>
            <person name="Krusor M."/>
            <person name="Yao A.I."/>
            <person name="Wu D."/>
            <person name="Madern D."/>
            <person name="Eisen J.A."/>
            <person name="Darling A.E."/>
            <person name="Facciotti M.T."/>
        </authorList>
    </citation>
    <scope>NUCLEOTIDE SEQUENCE [LARGE SCALE GENOMIC DNA]</scope>
    <source>
        <strain evidence="2">B3</strain>
        <strain evidence="4">DSM 18796 / CECT 7217 / JCM 14584 / KCTC 4019 / B3</strain>
    </source>
</reference>
<gene>
    <name evidence="1" type="ordered locus">HacjB3_15075</name>
    <name evidence="2" type="ORF">C497_10303</name>
</gene>
<dbReference type="KEGG" id="hje:HacjB3_15075"/>
<dbReference type="Pfam" id="PF01986">
    <property type="entry name" value="DUF123"/>
    <property type="match status" value="1"/>
</dbReference>
<evidence type="ECO:0008006" key="5">
    <source>
        <dbReference type="Google" id="ProtNLM"/>
    </source>
</evidence>
<evidence type="ECO:0000313" key="2">
    <source>
        <dbReference type="EMBL" id="ELY37128.1"/>
    </source>
</evidence>
<dbReference type="eggNOG" id="arCOG00463">
    <property type="taxonomic scope" value="Archaea"/>
</dbReference>
<sequence length="137" mass="14457">MGGTYTLLIALDSSATITVGALGPQEFPTGSYAYTGSAFGPGGFSRVKRHRELARGERDTRHWHVDYLLGHPDAGIEAVVRTPDRDVECAVARALPDAGIAGFGASDCECGSHLAYGDGRDELLGAIERAHDAPEDT</sequence>
<dbReference type="InterPro" id="IPR002837">
    <property type="entry name" value="DUF123"/>
</dbReference>
<dbReference type="STRING" id="795797.HacjB3_15075"/>
<keyword evidence="4" id="KW-1185">Reference proteome</keyword>
<dbReference type="OrthoDB" id="17296at2157"/>
<dbReference type="CDD" id="cd10441">
    <property type="entry name" value="GIY-YIG_COG1833"/>
    <property type="match status" value="1"/>
</dbReference>
<evidence type="ECO:0000313" key="1">
    <source>
        <dbReference type="EMBL" id="ADJ16394.1"/>
    </source>
</evidence>
<dbReference type="HOGENOM" id="CLU_115699_0_0_2"/>